<reference evidence="2 3" key="2">
    <citation type="submission" date="2018-07" db="EMBL/GenBank/DDBJ databases">
        <title>Diversity of Mesorhizobium strains in Brazil.</title>
        <authorList>
            <person name="Helene L.C.F."/>
            <person name="Dall'Agnol R."/>
            <person name="Delamuta J.R.M."/>
            <person name="Hungria M."/>
        </authorList>
    </citation>
    <scope>NUCLEOTIDE SEQUENCE [LARGE SCALE GENOMIC DNA]</scope>
    <source>
        <strain evidence="2 3">CNPSo 3140</strain>
    </source>
</reference>
<accession>A0A330GKG9</accession>
<evidence type="ECO:0000256" key="1">
    <source>
        <dbReference type="SAM" id="Phobius"/>
    </source>
</evidence>
<dbReference type="EMBL" id="QMBQ01000008">
    <property type="protein sequence ID" value="RAZ73344.1"/>
    <property type="molecule type" value="Genomic_DNA"/>
</dbReference>
<evidence type="ECO:0000313" key="2">
    <source>
        <dbReference type="EMBL" id="RAZ73344.1"/>
    </source>
</evidence>
<keyword evidence="1" id="KW-0472">Membrane</keyword>
<feature type="transmembrane region" description="Helical" evidence="1">
    <location>
        <begin position="85"/>
        <end position="104"/>
    </location>
</feature>
<feature type="transmembrane region" description="Helical" evidence="1">
    <location>
        <begin position="29"/>
        <end position="49"/>
    </location>
</feature>
<gene>
    <name evidence="2" type="ORF">DPM35_25420</name>
</gene>
<sequence length="135" mass="14520">MRPFLWSAATIVEHNGPTGYLAFSWMAPMPLPLLRMPEFITGIICALLFRAGAFNRRRDDVAAIVAGAFTMAALIATSTASTGSFAAIGFVALITTCAVNDGLVQRALSCRPLVLLGNASYALYILQIPVRKWSQ</sequence>
<keyword evidence="1" id="KW-1133">Transmembrane helix</keyword>
<evidence type="ECO:0000313" key="3">
    <source>
        <dbReference type="Proteomes" id="UP000251956"/>
    </source>
</evidence>
<protein>
    <submittedName>
        <fullName evidence="2">Uncharacterized protein</fullName>
    </submittedName>
</protein>
<dbReference type="Proteomes" id="UP000251956">
    <property type="component" value="Unassembled WGS sequence"/>
</dbReference>
<comment type="caution">
    <text evidence="2">The sequence shown here is derived from an EMBL/GenBank/DDBJ whole genome shotgun (WGS) entry which is preliminary data.</text>
</comment>
<keyword evidence="3" id="KW-1185">Reference proteome</keyword>
<organism evidence="2 3">
    <name type="scientific">Mesorhizobium atlanticum</name>
    <dbReference type="NCBI Taxonomy" id="2233532"/>
    <lineage>
        <taxon>Bacteria</taxon>
        <taxon>Pseudomonadati</taxon>
        <taxon>Pseudomonadota</taxon>
        <taxon>Alphaproteobacteria</taxon>
        <taxon>Hyphomicrobiales</taxon>
        <taxon>Phyllobacteriaceae</taxon>
        <taxon>Mesorhizobium</taxon>
    </lineage>
</organism>
<dbReference type="AlphaFoldDB" id="A0A330GKG9"/>
<reference evidence="3" key="1">
    <citation type="submission" date="2018-06" db="EMBL/GenBank/DDBJ databases">
        <authorList>
            <person name="Helene L.C."/>
            <person name="Dall'Agnol R."/>
            <person name="Delamuta J.R."/>
            <person name="Hungria M."/>
        </authorList>
    </citation>
    <scope>NUCLEOTIDE SEQUENCE [LARGE SCALE GENOMIC DNA]</scope>
    <source>
        <strain evidence="3">CNPSo 3140</strain>
    </source>
</reference>
<name>A0A330GKG9_9HYPH</name>
<proteinExistence type="predicted"/>
<feature type="transmembrane region" description="Helical" evidence="1">
    <location>
        <begin position="61"/>
        <end position="79"/>
    </location>
</feature>
<keyword evidence="1" id="KW-0812">Transmembrane</keyword>